<accession>A0A5S3UU68</accession>
<dbReference type="AlphaFoldDB" id="A0A5S3UU68"/>
<dbReference type="EMBL" id="CP045429">
    <property type="protein sequence ID" value="QPB84830.1"/>
    <property type="molecule type" value="Genomic_DNA"/>
</dbReference>
<name>A0A5S3UU68_9GAMM</name>
<proteinExistence type="predicted"/>
<protein>
    <submittedName>
        <fullName evidence="1">Uncharacterized protein</fullName>
    </submittedName>
</protein>
<evidence type="ECO:0000313" key="1">
    <source>
        <dbReference type="EMBL" id="QPB84830.1"/>
    </source>
</evidence>
<dbReference type="RefSeq" id="WP_138538865.1">
    <property type="nucleotide sequence ID" value="NZ_CP045429.1"/>
</dbReference>
<gene>
    <name evidence="1" type="ORF">CWC22_018290</name>
</gene>
<dbReference type="Proteomes" id="UP000305729">
    <property type="component" value="Chromosome 1"/>
</dbReference>
<evidence type="ECO:0000313" key="2">
    <source>
        <dbReference type="Proteomes" id="UP000305729"/>
    </source>
</evidence>
<reference evidence="1 2" key="1">
    <citation type="submission" date="2019-10" db="EMBL/GenBank/DDBJ databases">
        <title>Pseudoalteromonas rubra S4059.</title>
        <authorList>
            <person name="Paulsen S."/>
            <person name="Wang X."/>
        </authorList>
    </citation>
    <scope>NUCLEOTIDE SEQUENCE [LARGE SCALE GENOMIC DNA]</scope>
    <source>
        <strain evidence="1 2">S4059</strain>
    </source>
</reference>
<sequence>MAQLGFMTTQVIKQVRCTLPVVALTLLASACSSYTPPPNGVVEKLYDFDHKVHYDQIKYNDDHYYLQIKSDSYQHFLQQSVFLLRHSQRLCQGRLPQLVLLAGVQSFDRLPTYPRAYEPDLQVEVRCVKNPK</sequence>
<organism evidence="1 2">
    <name type="scientific">Pseudoalteromonas rubra</name>
    <dbReference type="NCBI Taxonomy" id="43658"/>
    <lineage>
        <taxon>Bacteria</taxon>
        <taxon>Pseudomonadati</taxon>
        <taxon>Pseudomonadota</taxon>
        <taxon>Gammaproteobacteria</taxon>
        <taxon>Alteromonadales</taxon>
        <taxon>Pseudoalteromonadaceae</taxon>
        <taxon>Pseudoalteromonas</taxon>
    </lineage>
</organism>